<proteinExistence type="inferred from homology"/>
<evidence type="ECO:0000259" key="3">
    <source>
        <dbReference type="Pfam" id="PF11954"/>
    </source>
</evidence>
<dbReference type="HOGENOM" id="CLU_020027_14_1_1"/>
<dbReference type="Gene3D" id="3.40.710.10">
    <property type="entry name" value="DD-peptidase/beta-lactamase superfamily"/>
    <property type="match status" value="1"/>
</dbReference>
<dbReference type="OrthoDB" id="5946976at2759"/>
<sequence>MGSVGNSIVSMMTPDNLTPVLLTNEQPAAASPKLSPLDEDFAKLVQSTLDKWHIEGVAVAVVDGDDTWSEGYGIAALPNTPVRPSTLFYTGSTTKTFTAAAASLLVDDDQNYPHIKWTTPLNQIIREDFVLEDEYATSHVTLEDALSHRTGLPGHVLTLGAPGTLQDVARGLRHLKMNKEIRTKWQYQNAMFVTLSYMIETVTGEWLGDFFRKRLWEPLGMNSTFLSLEDAQRYVGSDENDIVLAKPYDWDEATSTSKEIPYMEGAVSGAGMAISNVLDYAKYIRSMIRKSGPLSQEGYAALLEPRSIVQPSVFPQFKTLLYSLGWFVASYHGETIIFHPGGLDGFTSTMIYLPDRDWGVVVFCNRAGPGRETLAWHLIDELLNVPKAERVDLWDLTEKSLAAAREQRATAVQRLYPGAPSPGLPTALPLAEYAGQYKHPTYPALSIALTPDDEPQLEVTVTGTMHAKLNLKHASGDYFIAEVLMYLHSVEPTACITAEFQINAQGKVARFGTALDFQDMPETTIWFDRSD</sequence>
<reference evidence="4 5" key="1">
    <citation type="submission" date="2013-03" db="EMBL/GenBank/DDBJ databases">
        <title>The Genome Sequence of Capronia epimyces CBS 606.96.</title>
        <authorList>
            <consortium name="The Broad Institute Genomics Platform"/>
            <person name="Cuomo C."/>
            <person name="de Hoog S."/>
            <person name="Gorbushina A."/>
            <person name="Walker B."/>
            <person name="Young S.K."/>
            <person name="Zeng Q."/>
            <person name="Gargeya S."/>
            <person name="Fitzgerald M."/>
            <person name="Haas B."/>
            <person name="Abouelleil A."/>
            <person name="Allen A.W."/>
            <person name="Alvarado L."/>
            <person name="Arachchi H.M."/>
            <person name="Berlin A.M."/>
            <person name="Chapman S.B."/>
            <person name="Gainer-Dewar J."/>
            <person name="Goldberg J."/>
            <person name="Griggs A."/>
            <person name="Gujja S."/>
            <person name="Hansen M."/>
            <person name="Howarth C."/>
            <person name="Imamovic A."/>
            <person name="Ireland A."/>
            <person name="Larimer J."/>
            <person name="McCowan C."/>
            <person name="Murphy C."/>
            <person name="Pearson M."/>
            <person name="Poon T.W."/>
            <person name="Priest M."/>
            <person name="Roberts A."/>
            <person name="Saif S."/>
            <person name="Shea T."/>
            <person name="Sisk P."/>
            <person name="Sykes S."/>
            <person name="Wortman J."/>
            <person name="Nusbaum C."/>
            <person name="Birren B."/>
        </authorList>
    </citation>
    <scope>NUCLEOTIDE SEQUENCE [LARGE SCALE GENOMIC DNA]</scope>
    <source>
        <strain evidence="4 5">CBS 606.96</strain>
    </source>
</reference>
<dbReference type="InterPro" id="IPR001466">
    <property type="entry name" value="Beta-lactam-related"/>
</dbReference>
<dbReference type="InterPro" id="IPR050491">
    <property type="entry name" value="AmpC-like"/>
</dbReference>
<organism evidence="4 5">
    <name type="scientific">Capronia epimyces CBS 606.96</name>
    <dbReference type="NCBI Taxonomy" id="1182542"/>
    <lineage>
        <taxon>Eukaryota</taxon>
        <taxon>Fungi</taxon>
        <taxon>Dikarya</taxon>
        <taxon>Ascomycota</taxon>
        <taxon>Pezizomycotina</taxon>
        <taxon>Eurotiomycetes</taxon>
        <taxon>Chaetothyriomycetidae</taxon>
        <taxon>Chaetothyriales</taxon>
        <taxon>Herpotrichiellaceae</taxon>
        <taxon>Capronia</taxon>
    </lineage>
</organism>
<evidence type="ECO:0008006" key="6">
    <source>
        <dbReference type="Google" id="ProtNLM"/>
    </source>
</evidence>
<dbReference type="Pfam" id="PF00144">
    <property type="entry name" value="Beta-lactamase"/>
    <property type="match status" value="1"/>
</dbReference>
<keyword evidence="5" id="KW-1185">Reference proteome</keyword>
<accession>W9XID5</accession>
<dbReference type="Gene3D" id="2.40.128.600">
    <property type="match status" value="1"/>
</dbReference>
<dbReference type="Pfam" id="PF11954">
    <property type="entry name" value="DUF3471"/>
    <property type="match status" value="1"/>
</dbReference>
<dbReference type="InterPro" id="IPR021860">
    <property type="entry name" value="Peptidase_S12_Pab87-rel_C"/>
</dbReference>
<dbReference type="PANTHER" id="PTHR46825">
    <property type="entry name" value="D-ALANYL-D-ALANINE-CARBOXYPEPTIDASE/ENDOPEPTIDASE AMPH"/>
    <property type="match status" value="1"/>
</dbReference>
<dbReference type="GeneID" id="19174348"/>
<comment type="similarity">
    <text evidence="1">Belongs to the peptidase S12 family.</text>
</comment>
<evidence type="ECO:0000259" key="2">
    <source>
        <dbReference type="Pfam" id="PF00144"/>
    </source>
</evidence>
<evidence type="ECO:0000313" key="5">
    <source>
        <dbReference type="Proteomes" id="UP000019478"/>
    </source>
</evidence>
<feature type="domain" description="Peptidase S12 Pab87-related C-terminal" evidence="3">
    <location>
        <begin position="421"/>
        <end position="521"/>
    </location>
</feature>
<dbReference type="Proteomes" id="UP000019478">
    <property type="component" value="Unassembled WGS sequence"/>
</dbReference>
<protein>
    <recommendedName>
        <fullName evidence="6">Beta-lactamase-related domain-containing protein</fullName>
    </recommendedName>
</protein>
<dbReference type="PANTHER" id="PTHR46825:SF9">
    <property type="entry name" value="BETA-LACTAMASE-RELATED DOMAIN-CONTAINING PROTEIN"/>
    <property type="match status" value="1"/>
</dbReference>
<evidence type="ECO:0000256" key="1">
    <source>
        <dbReference type="ARBA" id="ARBA00038215"/>
    </source>
</evidence>
<dbReference type="InterPro" id="IPR012338">
    <property type="entry name" value="Beta-lactam/transpept-like"/>
</dbReference>
<feature type="domain" description="Beta-lactamase-related" evidence="2">
    <location>
        <begin position="41"/>
        <end position="382"/>
    </location>
</feature>
<dbReference type="EMBL" id="AMGY01000011">
    <property type="protein sequence ID" value="EXJ77110.1"/>
    <property type="molecule type" value="Genomic_DNA"/>
</dbReference>
<dbReference type="SUPFAM" id="SSF56601">
    <property type="entry name" value="beta-lactamase/transpeptidase-like"/>
    <property type="match status" value="1"/>
</dbReference>
<name>W9XID5_9EURO</name>
<gene>
    <name evidence="4" type="ORF">A1O3_10268</name>
</gene>
<comment type="caution">
    <text evidence="4">The sequence shown here is derived from an EMBL/GenBank/DDBJ whole genome shotgun (WGS) entry which is preliminary data.</text>
</comment>
<evidence type="ECO:0000313" key="4">
    <source>
        <dbReference type="EMBL" id="EXJ77110.1"/>
    </source>
</evidence>
<dbReference type="STRING" id="1182542.W9XID5"/>
<dbReference type="eggNOG" id="ENOG502S0EY">
    <property type="taxonomic scope" value="Eukaryota"/>
</dbReference>
<dbReference type="RefSeq" id="XP_007738548.1">
    <property type="nucleotide sequence ID" value="XM_007740358.1"/>
</dbReference>
<dbReference type="AlphaFoldDB" id="W9XID5"/>